<keyword evidence="2" id="KW-1133">Transmembrane helix</keyword>
<feature type="transmembrane region" description="Helical" evidence="2">
    <location>
        <begin position="225"/>
        <end position="248"/>
    </location>
</feature>
<evidence type="ECO:0000313" key="4">
    <source>
        <dbReference type="Proteomes" id="UP000295453"/>
    </source>
</evidence>
<proteinExistence type="predicted"/>
<feature type="transmembrane region" description="Helical" evidence="2">
    <location>
        <begin position="284"/>
        <end position="305"/>
    </location>
</feature>
<dbReference type="OrthoDB" id="3818504at2"/>
<feature type="transmembrane region" description="Helical" evidence="2">
    <location>
        <begin position="108"/>
        <end position="136"/>
    </location>
</feature>
<keyword evidence="2" id="KW-0472">Membrane</keyword>
<name>A0A4R1BVB6_9ACTN</name>
<feature type="transmembrane region" description="Helical" evidence="2">
    <location>
        <begin position="20"/>
        <end position="40"/>
    </location>
</feature>
<reference evidence="3 4" key="1">
    <citation type="submission" date="2019-03" db="EMBL/GenBank/DDBJ databases">
        <authorList>
            <person name="Kim M.K.M."/>
        </authorList>
    </citation>
    <scope>NUCLEOTIDE SEQUENCE [LARGE SCALE GENOMIC DNA]</scope>
    <source>
        <strain evidence="3 4">18JY15-6</strain>
    </source>
</reference>
<evidence type="ECO:0000256" key="2">
    <source>
        <dbReference type="SAM" id="Phobius"/>
    </source>
</evidence>
<feature type="region of interest" description="Disordered" evidence="1">
    <location>
        <begin position="157"/>
        <end position="197"/>
    </location>
</feature>
<protein>
    <recommendedName>
        <fullName evidence="5">DUF4064 domain-containing protein</fullName>
    </recommendedName>
</protein>
<keyword evidence="2" id="KW-0812">Transmembrane</keyword>
<dbReference type="AlphaFoldDB" id="A0A4R1BVB6"/>
<dbReference type="EMBL" id="SJZJ01000028">
    <property type="protein sequence ID" value="TCJ21914.1"/>
    <property type="molecule type" value="Genomic_DNA"/>
</dbReference>
<feature type="transmembrane region" description="Helical" evidence="2">
    <location>
        <begin position="335"/>
        <end position="353"/>
    </location>
</feature>
<organism evidence="3 4">
    <name type="scientific">Nocardioides jejuensis</name>
    <dbReference type="NCBI Taxonomy" id="2502782"/>
    <lineage>
        <taxon>Bacteria</taxon>
        <taxon>Bacillati</taxon>
        <taxon>Actinomycetota</taxon>
        <taxon>Actinomycetes</taxon>
        <taxon>Propionibacteriales</taxon>
        <taxon>Nocardioidaceae</taxon>
        <taxon>Nocardioides</taxon>
    </lineage>
</organism>
<sequence length="364" mass="37947">MSDNTDRGATAGRPPQVTVAGWVTILGSVFLVAGMFDAVARLRSIETQESIKESLSKSPFDGLDMGVDGVQQLLHTVFVVAGGLGAAACILGWFVLQRHKQARLALSVVAVPLFVSGFFSGSIAASLVAVSAMLLWSGPARDWFAGRPVRQPTYLLQQRPTPGAPRMPSQPVSPPPPPVPTSRVDAPHLPAAPTGVASDAPPPYAGYGLPRAASAYAPVEVRPPALVAAAVLTWIGTSVVLAVLAFGIHSLLTDDTVVREAIAKAQEWQPGGASATVTVAEVRIAAVIGCLLFALWAIGAAVLAVLVMRRVAWARAVLVVSAIASGMLSSFGVAAYFPVITAVTGLVSAYLLLRPEVARWVSRR</sequence>
<keyword evidence="4" id="KW-1185">Reference proteome</keyword>
<dbReference type="RefSeq" id="WP_131585227.1">
    <property type="nucleotide sequence ID" value="NZ_SJZJ01000028.1"/>
</dbReference>
<evidence type="ECO:0000313" key="3">
    <source>
        <dbReference type="EMBL" id="TCJ21914.1"/>
    </source>
</evidence>
<feature type="transmembrane region" description="Helical" evidence="2">
    <location>
        <begin position="312"/>
        <end position="329"/>
    </location>
</feature>
<gene>
    <name evidence="3" type="ORF">EPD65_14100</name>
</gene>
<comment type="caution">
    <text evidence="3">The sequence shown here is derived from an EMBL/GenBank/DDBJ whole genome shotgun (WGS) entry which is preliminary data.</text>
</comment>
<evidence type="ECO:0008006" key="5">
    <source>
        <dbReference type="Google" id="ProtNLM"/>
    </source>
</evidence>
<feature type="compositionally biased region" description="Pro residues" evidence="1">
    <location>
        <begin position="171"/>
        <end position="180"/>
    </location>
</feature>
<dbReference type="Proteomes" id="UP000295453">
    <property type="component" value="Unassembled WGS sequence"/>
</dbReference>
<evidence type="ECO:0000256" key="1">
    <source>
        <dbReference type="SAM" id="MobiDB-lite"/>
    </source>
</evidence>
<accession>A0A4R1BVB6</accession>
<feature type="transmembrane region" description="Helical" evidence="2">
    <location>
        <begin position="73"/>
        <end position="96"/>
    </location>
</feature>